<feature type="region of interest" description="Disordered" evidence="5">
    <location>
        <begin position="54"/>
        <end position="96"/>
    </location>
</feature>
<organism evidence="7 8">
    <name type="scientific">Marinactinospora thermotolerans DSM 45154</name>
    <dbReference type="NCBI Taxonomy" id="1122192"/>
    <lineage>
        <taxon>Bacteria</taxon>
        <taxon>Bacillati</taxon>
        <taxon>Actinomycetota</taxon>
        <taxon>Actinomycetes</taxon>
        <taxon>Streptosporangiales</taxon>
        <taxon>Nocardiopsidaceae</taxon>
        <taxon>Marinactinospora</taxon>
    </lineage>
</organism>
<dbReference type="PROSITE" id="PS51123">
    <property type="entry name" value="OMPA_2"/>
    <property type="match status" value="1"/>
</dbReference>
<evidence type="ECO:0000256" key="3">
    <source>
        <dbReference type="ARBA" id="ARBA00023237"/>
    </source>
</evidence>
<proteinExistence type="predicted"/>
<dbReference type="InterPro" id="IPR006665">
    <property type="entry name" value="OmpA-like"/>
</dbReference>
<feature type="domain" description="OmpA-like" evidence="6">
    <location>
        <begin position="261"/>
        <end position="377"/>
    </location>
</feature>
<protein>
    <submittedName>
        <fullName evidence="7">Outer membrane protein and related peptidoglycan-associated (Lipo)proteins</fullName>
    </submittedName>
</protein>
<dbReference type="AlphaFoldDB" id="A0A1T4RPA7"/>
<dbReference type="PANTHER" id="PTHR30329">
    <property type="entry name" value="STATOR ELEMENT OF FLAGELLAR MOTOR COMPLEX"/>
    <property type="match status" value="1"/>
</dbReference>
<dbReference type="STRING" id="1122192.SAMN02745673_02860"/>
<keyword evidence="2 4" id="KW-0472">Membrane</keyword>
<evidence type="ECO:0000259" key="6">
    <source>
        <dbReference type="PROSITE" id="PS51123"/>
    </source>
</evidence>
<keyword evidence="3" id="KW-0998">Cell outer membrane</keyword>
<dbReference type="InterPro" id="IPR036737">
    <property type="entry name" value="OmpA-like_sf"/>
</dbReference>
<dbReference type="InterPro" id="IPR006664">
    <property type="entry name" value="OMP_bac"/>
</dbReference>
<feature type="compositionally biased region" description="Basic residues" evidence="5">
    <location>
        <begin position="1"/>
        <end position="11"/>
    </location>
</feature>
<accession>A0A1T4RPA7</accession>
<dbReference type="Proteomes" id="UP000190637">
    <property type="component" value="Unassembled WGS sequence"/>
</dbReference>
<feature type="region of interest" description="Disordered" evidence="5">
    <location>
        <begin position="1"/>
        <end position="26"/>
    </location>
</feature>
<comment type="subcellular location">
    <subcellularLocation>
        <location evidence="1">Cell outer membrane</location>
    </subcellularLocation>
</comment>
<evidence type="ECO:0000256" key="4">
    <source>
        <dbReference type="PROSITE-ProRule" id="PRU00473"/>
    </source>
</evidence>
<dbReference type="PANTHER" id="PTHR30329:SF21">
    <property type="entry name" value="LIPOPROTEIN YIAD-RELATED"/>
    <property type="match status" value="1"/>
</dbReference>
<evidence type="ECO:0000256" key="2">
    <source>
        <dbReference type="ARBA" id="ARBA00023136"/>
    </source>
</evidence>
<reference evidence="7 8" key="1">
    <citation type="submission" date="2017-02" db="EMBL/GenBank/DDBJ databases">
        <authorList>
            <person name="Peterson S.W."/>
        </authorList>
    </citation>
    <scope>NUCLEOTIDE SEQUENCE [LARGE SCALE GENOMIC DNA]</scope>
    <source>
        <strain evidence="7 8">DSM 45154</strain>
    </source>
</reference>
<evidence type="ECO:0000256" key="5">
    <source>
        <dbReference type="SAM" id="MobiDB-lite"/>
    </source>
</evidence>
<evidence type="ECO:0000256" key="1">
    <source>
        <dbReference type="ARBA" id="ARBA00004442"/>
    </source>
</evidence>
<keyword evidence="8" id="KW-1185">Reference proteome</keyword>
<dbReference type="InterPro" id="IPR050330">
    <property type="entry name" value="Bact_OuterMem_StrucFunc"/>
</dbReference>
<dbReference type="SUPFAM" id="SSF103088">
    <property type="entry name" value="OmpA-like"/>
    <property type="match status" value="1"/>
</dbReference>
<dbReference type="PRINTS" id="PR01021">
    <property type="entry name" value="OMPADOMAIN"/>
</dbReference>
<sequence length="377" mass="40314">MKMMKKSKKSASCKIPLPEGDDLAKMDPNPLSSRSALLCIPIIAVTLLTTSCVGQPDSDPSTASTSNADSEEQGAPPGPTESDRNNNPIATSLSSATPQGKDIQLDIFSLERHSKEVLVLNMRITNKGDEAAQVLYTLSELGGEAASPDGVSLIDMRENKRYMPLKLTDGKTCHCSNWSGEENLAPGASINLWAAFPSPPGDVKEVAVATPVTPDFLDIPITDAISPNPEISDAPVSEARILDLRTFQDDTSNGTSRSESGDETTLILSSDVLFNINESELTSKANETLAKVAGEIDSSSTENVKIDGYTDNTGSDSINNPLSEERARAVEARLKELVSREGLTYTVSGHGSNDPIGDNQTEEGREKNRRVTVTFSK</sequence>
<gene>
    <name evidence="7" type="ORF">SAMN02745673_02860</name>
</gene>
<dbReference type="CDD" id="cd07185">
    <property type="entry name" value="OmpA_C-like"/>
    <property type="match status" value="1"/>
</dbReference>
<dbReference type="EMBL" id="FUWS01000007">
    <property type="protein sequence ID" value="SKA17809.1"/>
    <property type="molecule type" value="Genomic_DNA"/>
</dbReference>
<name>A0A1T4RPA7_9ACTN</name>
<dbReference type="Pfam" id="PF00691">
    <property type="entry name" value="OmpA"/>
    <property type="match status" value="1"/>
</dbReference>
<feature type="region of interest" description="Disordered" evidence="5">
    <location>
        <begin position="343"/>
        <end position="377"/>
    </location>
</feature>
<dbReference type="RefSeq" id="WP_235000988.1">
    <property type="nucleotide sequence ID" value="NZ_FUWS01000007.1"/>
</dbReference>
<dbReference type="Gene3D" id="3.30.1330.60">
    <property type="entry name" value="OmpA-like domain"/>
    <property type="match status" value="1"/>
</dbReference>
<dbReference type="GO" id="GO:0009279">
    <property type="term" value="C:cell outer membrane"/>
    <property type="evidence" value="ECO:0007669"/>
    <property type="project" value="UniProtKB-SubCell"/>
</dbReference>
<evidence type="ECO:0000313" key="7">
    <source>
        <dbReference type="EMBL" id="SKA17809.1"/>
    </source>
</evidence>
<feature type="compositionally biased region" description="Polar residues" evidence="5">
    <location>
        <begin position="85"/>
        <end position="96"/>
    </location>
</feature>
<feature type="compositionally biased region" description="Polar residues" evidence="5">
    <location>
        <begin position="54"/>
        <end position="68"/>
    </location>
</feature>
<evidence type="ECO:0000313" key="8">
    <source>
        <dbReference type="Proteomes" id="UP000190637"/>
    </source>
</evidence>